<dbReference type="EMBL" id="BAAAUH010000028">
    <property type="protein sequence ID" value="GAA3185385.1"/>
    <property type="molecule type" value="Genomic_DNA"/>
</dbReference>
<gene>
    <name evidence="1" type="ORF">GCM10010451_38260</name>
</gene>
<reference evidence="2" key="1">
    <citation type="journal article" date="2019" name="Int. J. Syst. Evol. Microbiol.">
        <title>The Global Catalogue of Microorganisms (GCM) 10K type strain sequencing project: providing services to taxonomists for standard genome sequencing and annotation.</title>
        <authorList>
            <consortium name="The Broad Institute Genomics Platform"/>
            <consortium name="The Broad Institute Genome Sequencing Center for Infectious Disease"/>
            <person name="Wu L."/>
            <person name="Ma J."/>
        </authorList>
    </citation>
    <scope>NUCLEOTIDE SEQUENCE [LARGE SCALE GENOMIC DNA]</scope>
    <source>
        <strain evidence="2">JCM 9095</strain>
    </source>
</reference>
<organism evidence="1 2">
    <name type="scientific">Streptomyces virens</name>
    <dbReference type="NCBI Taxonomy" id="285572"/>
    <lineage>
        <taxon>Bacteria</taxon>
        <taxon>Bacillati</taxon>
        <taxon>Actinomycetota</taxon>
        <taxon>Actinomycetes</taxon>
        <taxon>Kitasatosporales</taxon>
        <taxon>Streptomycetaceae</taxon>
        <taxon>Streptomyces</taxon>
    </lineage>
</organism>
<accession>A0ABP6PPI9</accession>
<name>A0ABP6PPI9_9ACTN</name>
<keyword evidence="2" id="KW-1185">Reference proteome</keyword>
<sequence length="162" mass="18123">MTRHHAVEIVLTRPVTHGELRRVRRGLPLAANADRTRLMALQHAHSPDGALRLLRRRLGSRLPVDILTTHYPDHQGQVLLNVALERTAAADLRQAAALSGQRPQDVLAQRVTAALARHERDRLRLLEARLDDLLAHHTPEDVLACTASALLHRQHHRPPTAP</sequence>
<proteinExistence type="predicted"/>
<protein>
    <submittedName>
        <fullName evidence="1">Uncharacterized protein</fullName>
    </submittedName>
</protein>
<dbReference type="RefSeq" id="WP_161175943.1">
    <property type="nucleotide sequence ID" value="NZ_BAAAUH010000028.1"/>
</dbReference>
<comment type="caution">
    <text evidence="1">The sequence shown here is derived from an EMBL/GenBank/DDBJ whole genome shotgun (WGS) entry which is preliminary data.</text>
</comment>
<dbReference type="Proteomes" id="UP001501866">
    <property type="component" value="Unassembled WGS sequence"/>
</dbReference>
<evidence type="ECO:0000313" key="1">
    <source>
        <dbReference type="EMBL" id="GAA3185385.1"/>
    </source>
</evidence>
<evidence type="ECO:0000313" key="2">
    <source>
        <dbReference type="Proteomes" id="UP001501866"/>
    </source>
</evidence>